<keyword evidence="5" id="KW-0547">Nucleotide-binding</keyword>
<protein>
    <submittedName>
        <fullName evidence="9">Peptide ABC transporter ATP-binding protein</fullName>
    </submittedName>
</protein>
<name>A0A086Y4V9_9RHOB</name>
<dbReference type="SMART" id="SM00382">
    <property type="entry name" value="AAA"/>
    <property type="match status" value="1"/>
</dbReference>
<dbReference type="GO" id="GO:0015833">
    <property type="term" value="P:peptide transport"/>
    <property type="evidence" value="ECO:0007669"/>
    <property type="project" value="InterPro"/>
</dbReference>
<dbReference type="InterPro" id="IPR050388">
    <property type="entry name" value="ABC_Ni/Peptide_Import"/>
</dbReference>
<evidence type="ECO:0000256" key="3">
    <source>
        <dbReference type="ARBA" id="ARBA00022448"/>
    </source>
</evidence>
<dbReference type="InterPro" id="IPR027417">
    <property type="entry name" value="P-loop_NTPase"/>
</dbReference>
<dbReference type="PANTHER" id="PTHR43297">
    <property type="entry name" value="OLIGOPEPTIDE TRANSPORT ATP-BINDING PROTEIN APPD"/>
    <property type="match status" value="1"/>
</dbReference>
<organism evidence="9 10">
    <name type="scientific">Haematobacter massiliensis</name>
    <dbReference type="NCBI Taxonomy" id="195105"/>
    <lineage>
        <taxon>Bacteria</taxon>
        <taxon>Pseudomonadati</taxon>
        <taxon>Pseudomonadota</taxon>
        <taxon>Alphaproteobacteria</taxon>
        <taxon>Rhodobacterales</taxon>
        <taxon>Paracoccaceae</taxon>
        <taxon>Haematobacter</taxon>
    </lineage>
</organism>
<evidence type="ECO:0000256" key="2">
    <source>
        <dbReference type="ARBA" id="ARBA00005417"/>
    </source>
</evidence>
<reference evidence="9 10" key="1">
    <citation type="submission" date="2014-03" db="EMBL/GenBank/DDBJ databases">
        <title>Genome of Haematobacter massiliensis CCUG 47968.</title>
        <authorList>
            <person name="Wang D."/>
            <person name="Wang G."/>
        </authorList>
    </citation>
    <scope>NUCLEOTIDE SEQUENCE [LARGE SCALE GENOMIC DNA]</scope>
    <source>
        <strain evidence="9 10">CCUG 47968</strain>
    </source>
</reference>
<dbReference type="PROSITE" id="PS50893">
    <property type="entry name" value="ABC_TRANSPORTER_2"/>
    <property type="match status" value="1"/>
</dbReference>
<dbReference type="Pfam" id="PF08352">
    <property type="entry name" value="oligo_HPY"/>
    <property type="match status" value="1"/>
</dbReference>
<keyword evidence="7" id="KW-0472">Membrane</keyword>
<evidence type="ECO:0000313" key="9">
    <source>
        <dbReference type="EMBL" id="KFI29309.1"/>
    </source>
</evidence>
<evidence type="ECO:0000313" key="10">
    <source>
        <dbReference type="Proteomes" id="UP000028826"/>
    </source>
</evidence>
<sequence>MEGRGNMTIAYAQPDAAARPVSGKTADTPLLSVEGASIAFGAVQITKDVSFSIQRGERVGLVGESGCGKSVTGLSLLRLLPRTSRLGGRIMFEGEDILTMQPRRLRQVRGNRMAMIFQEPMSALDPVFTIGDQISEALRLHRDVSRADARTAAIDALRDVGIPAPERRYDEYPHQLSGGMRQRAMIAMALICRPQLLIADEPTTALDVTIQAQIMDLLRRLSEEAGTALLFITHDLGVVAETCTRMLTMYAGQIVEDAPVDDVLLKPRHPYTSGLLRSLPRLNQKRGELAFIPGRVPAPAQMPEGCRFRARCDFARAGCERPQMLEPSGPDRLARCWRQRDLDLEGAVA</sequence>
<evidence type="ECO:0000256" key="6">
    <source>
        <dbReference type="ARBA" id="ARBA00022840"/>
    </source>
</evidence>
<dbReference type="GO" id="GO:0055085">
    <property type="term" value="P:transmembrane transport"/>
    <property type="evidence" value="ECO:0007669"/>
    <property type="project" value="UniProtKB-ARBA"/>
</dbReference>
<dbReference type="InterPro" id="IPR003593">
    <property type="entry name" value="AAA+_ATPase"/>
</dbReference>
<keyword evidence="4" id="KW-1003">Cell membrane</keyword>
<dbReference type="AlphaFoldDB" id="A0A086Y4V9"/>
<comment type="subcellular location">
    <subcellularLocation>
        <location evidence="1">Cell inner membrane</location>
        <topology evidence="1">Peripheral membrane protein</topology>
    </subcellularLocation>
</comment>
<accession>A0A086Y4V9</accession>
<evidence type="ECO:0000256" key="7">
    <source>
        <dbReference type="ARBA" id="ARBA00023136"/>
    </source>
</evidence>
<dbReference type="PANTHER" id="PTHR43297:SF2">
    <property type="entry name" value="DIPEPTIDE TRANSPORT ATP-BINDING PROTEIN DPPD"/>
    <property type="match status" value="1"/>
</dbReference>
<evidence type="ECO:0000256" key="1">
    <source>
        <dbReference type="ARBA" id="ARBA00004417"/>
    </source>
</evidence>
<dbReference type="GO" id="GO:0016887">
    <property type="term" value="F:ATP hydrolysis activity"/>
    <property type="evidence" value="ECO:0007669"/>
    <property type="project" value="InterPro"/>
</dbReference>
<keyword evidence="10" id="KW-1185">Reference proteome</keyword>
<dbReference type="FunFam" id="3.40.50.300:FF:000016">
    <property type="entry name" value="Oligopeptide ABC transporter ATP-binding component"/>
    <property type="match status" value="1"/>
</dbReference>
<dbReference type="Proteomes" id="UP000028826">
    <property type="component" value="Unassembled WGS sequence"/>
</dbReference>
<dbReference type="SUPFAM" id="SSF52540">
    <property type="entry name" value="P-loop containing nucleoside triphosphate hydrolases"/>
    <property type="match status" value="1"/>
</dbReference>
<dbReference type="CDD" id="cd03257">
    <property type="entry name" value="ABC_NikE_OppD_transporters"/>
    <property type="match status" value="1"/>
</dbReference>
<dbReference type="InterPro" id="IPR017871">
    <property type="entry name" value="ABC_transporter-like_CS"/>
</dbReference>
<evidence type="ECO:0000256" key="4">
    <source>
        <dbReference type="ARBA" id="ARBA00022475"/>
    </source>
</evidence>
<dbReference type="GO" id="GO:0005524">
    <property type="term" value="F:ATP binding"/>
    <property type="evidence" value="ECO:0007669"/>
    <property type="project" value="UniProtKB-KW"/>
</dbReference>
<dbReference type="InterPro" id="IPR013563">
    <property type="entry name" value="Oligopep_ABC_C"/>
</dbReference>
<dbReference type="NCBIfam" id="TIGR01727">
    <property type="entry name" value="oligo_HPY"/>
    <property type="match status" value="1"/>
</dbReference>
<gene>
    <name evidence="9" type="primary">dppD</name>
    <name evidence="9" type="ORF">CN97_16725</name>
</gene>
<feature type="domain" description="ABC transporter" evidence="8">
    <location>
        <begin position="31"/>
        <end position="276"/>
    </location>
</feature>
<comment type="caution">
    <text evidence="9">The sequence shown here is derived from an EMBL/GenBank/DDBJ whole genome shotgun (WGS) entry which is preliminary data.</text>
</comment>
<dbReference type="Pfam" id="PF00005">
    <property type="entry name" value="ABC_tran"/>
    <property type="match status" value="1"/>
</dbReference>
<dbReference type="EMBL" id="JGYG01000006">
    <property type="protein sequence ID" value="KFI29309.1"/>
    <property type="molecule type" value="Genomic_DNA"/>
</dbReference>
<dbReference type="STRING" id="195105.CN97_16725"/>
<proteinExistence type="inferred from homology"/>
<comment type="similarity">
    <text evidence="2">Belongs to the ABC transporter superfamily.</text>
</comment>
<dbReference type="GO" id="GO:0005886">
    <property type="term" value="C:plasma membrane"/>
    <property type="evidence" value="ECO:0007669"/>
    <property type="project" value="UniProtKB-SubCell"/>
</dbReference>
<dbReference type="eggNOG" id="COG0444">
    <property type="taxonomic scope" value="Bacteria"/>
</dbReference>
<dbReference type="Gene3D" id="3.40.50.300">
    <property type="entry name" value="P-loop containing nucleotide triphosphate hydrolases"/>
    <property type="match status" value="1"/>
</dbReference>
<keyword evidence="3" id="KW-0813">Transport</keyword>
<evidence type="ECO:0000259" key="8">
    <source>
        <dbReference type="PROSITE" id="PS50893"/>
    </source>
</evidence>
<keyword evidence="6 9" id="KW-0067">ATP-binding</keyword>
<evidence type="ECO:0000256" key="5">
    <source>
        <dbReference type="ARBA" id="ARBA00022741"/>
    </source>
</evidence>
<dbReference type="PROSITE" id="PS00211">
    <property type="entry name" value="ABC_TRANSPORTER_1"/>
    <property type="match status" value="1"/>
</dbReference>
<dbReference type="InterPro" id="IPR003439">
    <property type="entry name" value="ABC_transporter-like_ATP-bd"/>
</dbReference>